<evidence type="ECO:0000313" key="5">
    <source>
        <dbReference type="Proteomes" id="UP001470230"/>
    </source>
</evidence>
<gene>
    <name evidence="4" type="ORF">M9Y10_038829</name>
</gene>
<dbReference type="PROSITE" id="PS51048">
    <property type="entry name" value="SGS"/>
    <property type="match status" value="1"/>
</dbReference>
<feature type="domain" description="VWFA" evidence="1">
    <location>
        <begin position="256"/>
        <end position="428"/>
    </location>
</feature>
<evidence type="ECO:0000313" key="4">
    <source>
        <dbReference type="EMBL" id="KAK8887772.1"/>
    </source>
</evidence>
<protein>
    <submittedName>
        <fullName evidence="4">von Willebrand factor A domain-containing protein 5A</fullName>
    </submittedName>
</protein>
<dbReference type="InterPro" id="IPR036465">
    <property type="entry name" value="vWFA_dom_sf"/>
</dbReference>
<dbReference type="InterPro" id="IPR007699">
    <property type="entry name" value="SGS_dom"/>
</dbReference>
<dbReference type="Pfam" id="PF05002">
    <property type="entry name" value="SGS"/>
    <property type="match status" value="1"/>
</dbReference>
<dbReference type="PROSITE" id="PS51468">
    <property type="entry name" value="VIT"/>
    <property type="match status" value="1"/>
</dbReference>
<dbReference type="Pfam" id="PF13768">
    <property type="entry name" value="VWA_3"/>
    <property type="match status" value="1"/>
</dbReference>
<dbReference type="EMBL" id="JAPFFF010000006">
    <property type="protein sequence ID" value="KAK8887772.1"/>
    <property type="molecule type" value="Genomic_DNA"/>
</dbReference>
<dbReference type="InterPro" id="IPR013694">
    <property type="entry name" value="VIT"/>
</dbReference>
<accession>A0ABR2KA36</accession>
<evidence type="ECO:0000259" key="2">
    <source>
        <dbReference type="PROSITE" id="PS51048"/>
    </source>
</evidence>
<reference evidence="4 5" key="1">
    <citation type="submission" date="2024-04" db="EMBL/GenBank/DDBJ databases">
        <title>Tritrichomonas musculus Genome.</title>
        <authorList>
            <person name="Alves-Ferreira E."/>
            <person name="Grigg M."/>
            <person name="Lorenzi H."/>
            <person name="Galac M."/>
        </authorList>
    </citation>
    <scope>NUCLEOTIDE SEQUENCE [LARGE SCALE GENOMIC DNA]</scope>
    <source>
        <strain evidence="4 5">EAF2021</strain>
    </source>
</reference>
<organism evidence="4 5">
    <name type="scientific">Tritrichomonas musculus</name>
    <dbReference type="NCBI Taxonomy" id="1915356"/>
    <lineage>
        <taxon>Eukaryota</taxon>
        <taxon>Metamonada</taxon>
        <taxon>Parabasalia</taxon>
        <taxon>Tritrichomonadida</taxon>
        <taxon>Tritrichomonadidae</taxon>
        <taxon>Tritrichomonas</taxon>
    </lineage>
</organism>
<dbReference type="PANTHER" id="PTHR45737:SF6">
    <property type="entry name" value="VON WILLEBRAND FACTOR A DOMAIN-CONTAINING PROTEIN 5A"/>
    <property type="match status" value="1"/>
</dbReference>
<dbReference type="InterPro" id="IPR002035">
    <property type="entry name" value="VWF_A"/>
</dbReference>
<dbReference type="PROSITE" id="PS50234">
    <property type="entry name" value="VWFA"/>
    <property type="match status" value="1"/>
</dbReference>
<proteinExistence type="predicted"/>
<dbReference type="Pfam" id="PF08487">
    <property type="entry name" value="VIT"/>
    <property type="match status" value="1"/>
</dbReference>
<dbReference type="PANTHER" id="PTHR45737">
    <property type="entry name" value="VON WILLEBRAND FACTOR A DOMAIN-CONTAINING PROTEIN 5A"/>
    <property type="match status" value="1"/>
</dbReference>
<sequence length="738" mass="82079">MVFGTCCISKDANLQSMTTRSVKIEGTQHGLITNFEVTQTFTHSESDLQEVSYIFPNDLKMCIYDTTFVVGNEIIKPKLRPKEEAEKTYKEAVDSNCLALFGSNNDDCMTEFKLGNVPPGIECKVILKIALTAKVTTEKKFFIKFPLNVYTPSDTFGCIGNISSDFLFRIQSNDESVSKITSNVINGKYDELTKVFSINEKIQNHENENSIIITFEGKEKMQSSILLAPSDSLKYDCCALTIAPNLPKLESTNINEFIFVVDCSYSMEGISIKKASQCLDLFIHSLPPNSYYNIYRFGSSFTKLFDKSVEYNDQTAKQGIELANHLSANLGCTEIKKPLEDIFANKPLNGQQRQIFILTDGEVFDVECVLSLISSNSKENRCFTLGIGRGCDAGLVEGMALASSGMCDFVQEGDSISEKVIPQMLSSLQESLTSVEIHIQGESNNDFMVSPFPIPNVNPTGASIVFLRKKKNEFNCSPFDCGFLVSGEYTNETVEFLIEKVESLQKYDEDEFGCSQGRNISDAILPLFAFSILKSVERKRDVSESEKAMAIDISISSGVLCKFTGFIGVTKMEPNFDYSFSNFVNSIYKSSNDDVSRAMMKSFSESGGTVLSSSWDTNQTSCSKDICNDSQISKKTDDEFDFMKIIQLQKAAGFWDDLDALNKILGTNVSNFDSIKASSVEMEIKLLATILAIAALRKKAANERNSLLMIERKAINWLKNEINGIDVEQIIVKAQSII</sequence>
<feature type="domain" description="VIT" evidence="3">
    <location>
        <begin position="3"/>
        <end position="131"/>
    </location>
</feature>
<name>A0ABR2KA36_9EUKA</name>
<dbReference type="Gene3D" id="3.40.50.410">
    <property type="entry name" value="von Willebrand factor, type A domain"/>
    <property type="match status" value="1"/>
</dbReference>
<keyword evidence="5" id="KW-1185">Reference proteome</keyword>
<dbReference type="SUPFAM" id="SSF53300">
    <property type="entry name" value="vWA-like"/>
    <property type="match status" value="1"/>
</dbReference>
<comment type="caution">
    <text evidence="4">The sequence shown here is derived from an EMBL/GenBank/DDBJ whole genome shotgun (WGS) entry which is preliminary data.</text>
</comment>
<dbReference type="Proteomes" id="UP001470230">
    <property type="component" value="Unassembled WGS sequence"/>
</dbReference>
<feature type="domain" description="SGS" evidence="2">
    <location>
        <begin position="542"/>
        <end position="638"/>
    </location>
</feature>
<evidence type="ECO:0000259" key="3">
    <source>
        <dbReference type="PROSITE" id="PS51468"/>
    </source>
</evidence>
<evidence type="ECO:0000259" key="1">
    <source>
        <dbReference type="PROSITE" id="PS50234"/>
    </source>
</evidence>